<evidence type="ECO:0000313" key="3">
    <source>
        <dbReference type="EMBL" id="PAA51962.1"/>
    </source>
</evidence>
<dbReference type="SUPFAM" id="SSF58104">
    <property type="entry name" value="Methyl-accepting chemotaxis protein (MCP) signaling domain"/>
    <property type="match status" value="1"/>
</dbReference>
<dbReference type="GO" id="GO:0005092">
    <property type="term" value="F:GDP-dissociation inhibitor activity"/>
    <property type="evidence" value="ECO:0007669"/>
    <property type="project" value="InterPro"/>
</dbReference>
<dbReference type="EMBL" id="NIVC01003328">
    <property type="protein sequence ID" value="PAA51962.1"/>
    <property type="molecule type" value="Genomic_DNA"/>
</dbReference>
<comment type="similarity">
    <text evidence="1">Belongs to the Rab GDI family.</text>
</comment>
<feature type="compositionally biased region" description="Polar residues" evidence="2">
    <location>
        <begin position="405"/>
        <end position="414"/>
    </location>
</feature>
<sequence>MSDLPDTFDYIVWGAGLSECILSAALTRAGHSVLHLDSWQQYGGAWQSPTLRDLESQLAEVAPGARLAWAQPAEADAWRSRSRYFCLDLSPRLCFCRGDTVSALLQSDVSRYLEFLPVSGLYTVDEAGCLERAPVQRGQLFRSDRFSLVEKLHCGRFAEFCVSCQPDRDLADAGSFPELLARHGLRSGPAQRLFALAVGMSPPDSPAETVVAGIRRFLASCGAYGPSPLLVPKYGASEICQAFSRHAAVWGAVFHLGADPDRPPAEARRRLIVSDRFAQSGWLDLGRKRRLFRQILVTDGSWAPRSEDQQDADEVRLAVCMLPGFTRPLLAMELPPETGCCPTGTRVVHLLQPCSPGESPPTDCVQCALAPFTDLRFERLPPCCQCASEPTAANLPTETALDKNLGQSDSTGQPADSAGQPADSAGQPADSVGQRADSMSQTADSVSQPDDSVGQLADSARQPDDSVGQPADSASQPANSTGQPADSAIQPADSASQSADSAEQPADSSGQPADSAGQPADSADQPAAAADDQQPFRKPSCILSVCFVQDDLSDCLNPGALPDNVTVVPSLYSDFDFDVAFQRAKELFDELCPGQEFLPRPPDQEDLVFDQPASEAPTVNGDCGEGENEGAAEAAPPATPAAEVTPNGDSSESQPENAR</sequence>
<dbReference type="InterPro" id="IPR036188">
    <property type="entry name" value="FAD/NAD-bd_sf"/>
</dbReference>
<gene>
    <name evidence="4" type="ORF">BOX15_Mlig007424g3</name>
    <name evidence="3" type="ORF">BOX15_Mlig007424g4</name>
</gene>
<feature type="compositionally biased region" description="Polar residues" evidence="2">
    <location>
        <begin position="647"/>
        <end position="659"/>
    </location>
</feature>
<dbReference type="GO" id="GO:0016192">
    <property type="term" value="P:vesicle-mediated transport"/>
    <property type="evidence" value="ECO:0007669"/>
    <property type="project" value="TreeGrafter"/>
</dbReference>
<protein>
    <recommendedName>
        <fullName evidence="6">Rab proteins geranylgeranyltransferase component A</fullName>
    </recommendedName>
</protein>
<dbReference type="GO" id="GO:0005829">
    <property type="term" value="C:cytosol"/>
    <property type="evidence" value="ECO:0007669"/>
    <property type="project" value="TreeGrafter"/>
</dbReference>
<feature type="compositionally biased region" description="Polar residues" evidence="2">
    <location>
        <begin position="437"/>
        <end position="450"/>
    </location>
</feature>
<dbReference type="STRING" id="282301.A0A267GNF4"/>
<feature type="region of interest" description="Disordered" evidence="2">
    <location>
        <begin position="601"/>
        <end position="659"/>
    </location>
</feature>
<dbReference type="GO" id="GO:0005634">
    <property type="term" value="C:nucleus"/>
    <property type="evidence" value="ECO:0007669"/>
    <property type="project" value="TreeGrafter"/>
</dbReference>
<dbReference type="OrthoDB" id="1923006at2759"/>
<dbReference type="SUPFAM" id="SSF51905">
    <property type="entry name" value="FAD/NAD(P)-binding domain"/>
    <property type="match status" value="1"/>
</dbReference>
<dbReference type="PANTHER" id="PTHR11787:SF4">
    <property type="entry name" value="CHM, RAB ESCORT PROTEIN 1"/>
    <property type="match status" value="1"/>
</dbReference>
<evidence type="ECO:0000256" key="1">
    <source>
        <dbReference type="ARBA" id="ARBA00005593"/>
    </source>
</evidence>
<evidence type="ECO:0000313" key="5">
    <source>
        <dbReference type="Proteomes" id="UP000215902"/>
    </source>
</evidence>
<feature type="compositionally biased region" description="Polar residues" evidence="2">
    <location>
        <begin position="472"/>
        <end position="483"/>
    </location>
</feature>
<feature type="compositionally biased region" description="Low complexity" evidence="2">
    <location>
        <begin position="631"/>
        <end position="643"/>
    </location>
</feature>
<accession>A0A267GNF4</accession>
<evidence type="ECO:0000256" key="2">
    <source>
        <dbReference type="SAM" id="MobiDB-lite"/>
    </source>
</evidence>
<proteinExistence type="inferred from homology"/>
<dbReference type="Gene3D" id="3.30.519.10">
    <property type="entry name" value="Guanine Nucleotide Dissociation Inhibitor, domain 2"/>
    <property type="match status" value="1"/>
</dbReference>
<dbReference type="PANTHER" id="PTHR11787">
    <property type="entry name" value="RAB GDP-DISSOCIATION INHIBITOR"/>
    <property type="match status" value="1"/>
</dbReference>
<dbReference type="EMBL" id="NIVC01000225">
    <property type="protein sequence ID" value="PAA87558.1"/>
    <property type="molecule type" value="Genomic_DNA"/>
</dbReference>
<feature type="compositionally biased region" description="Low complexity" evidence="2">
    <location>
        <begin position="484"/>
        <end position="509"/>
    </location>
</feature>
<evidence type="ECO:0000313" key="4">
    <source>
        <dbReference type="EMBL" id="PAA87558.1"/>
    </source>
</evidence>
<dbReference type="GO" id="GO:0005968">
    <property type="term" value="C:Rab-protein geranylgeranyltransferase complex"/>
    <property type="evidence" value="ECO:0007669"/>
    <property type="project" value="TreeGrafter"/>
</dbReference>
<dbReference type="Gene3D" id="3.50.50.60">
    <property type="entry name" value="FAD/NAD(P)-binding domain"/>
    <property type="match status" value="2"/>
</dbReference>
<keyword evidence="5" id="KW-1185">Reference proteome</keyword>
<comment type="caution">
    <text evidence="4">The sequence shown here is derived from an EMBL/GenBank/DDBJ whole genome shotgun (WGS) entry which is preliminary data.</text>
</comment>
<feature type="compositionally biased region" description="Low complexity" evidence="2">
    <location>
        <begin position="518"/>
        <end position="533"/>
    </location>
</feature>
<feature type="region of interest" description="Disordered" evidence="2">
    <location>
        <begin position="402"/>
        <end position="535"/>
    </location>
</feature>
<evidence type="ECO:0008006" key="6">
    <source>
        <dbReference type="Google" id="ProtNLM"/>
    </source>
</evidence>
<dbReference type="InterPro" id="IPR018203">
    <property type="entry name" value="GDP_dissociation_inhibitor"/>
</dbReference>
<organism evidence="4 5">
    <name type="scientific">Macrostomum lignano</name>
    <dbReference type="NCBI Taxonomy" id="282301"/>
    <lineage>
        <taxon>Eukaryota</taxon>
        <taxon>Metazoa</taxon>
        <taxon>Spiralia</taxon>
        <taxon>Lophotrochozoa</taxon>
        <taxon>Platyhelminthes</taxon>
        <taxon>Rhabditophora</taxon>
        <taxon>Macrostomorpha</taxon>
        <taxon>Macrostomida</taxon>
        <taxon>Macrostomidae</taxon>
        <taxon>Macrostomum</taxon>
    </lineage>
</organism>
<dbReference type="Pfam" id="PF00996">
    <property type="entry name" value="GDI"/>
    <property type="match status" value="1"/>
</dbReference>
<name>A0A267GNF4_9PLAT</name>
<dbReference type="PRINTS" id="PR00891">
    <property type="entry name" value="RABGDIREP"/>
</dbReference>
<reference evidence="4 5" key="1">
    <citation type="submission" date="2017-06" db="EMBL/GenBank/DDBJ databases">
        <title>A platform for efficient transgenesis in Macrostomum lignano, a flatworm model organism for stem cell research.</title>
        <authorList>
            <person name="Berezikov E."/>
        </authorList>
    </citation>
    <scope>NUCLEOTIDE SEQUENCE [LARGE SCALE GENOMIC DNA]</scope>
    <source>
        <strain evidence="4">DV1</strain>
        <tissue evidence="4">Whole organism</tissue>
    </source>
</reference>
<dbReference type="AlphaFoldDB" id="A0A267GNF4"/>
<dbReference type="Proteomes" id="UP000215902">
    <property type="component" value="Unassembled WGS sequence"/>
</dbReference>
<dbReference type="GO" id="GO:0007264">
    <property type="term" value="P:small GTPase-mediated signal transduction"/>
    <property type="evidence" value="ECO:0007669"/>
    <property type="project" value="InterPro"/>
</dbReference>